<protein>
    <submittedName>
        <fullName evidence="2">Uncharacterized protein</fullName>
    </submittedName>
</protein>
<evidence type="ECO:0000313" key="3">
    <source>
        <dbReference type="Proteomes" id="UP000593567"/>
    </source>
</evidence>
<keyword evidence="1" id="KW-1133">Transmembrane helix</keyword>
<dbReference type="Proteomes" id="UP000593567">
    <property type="component" value="Unassembled WGS sequence"/>
</dbReference>
<evidence type="ECO:0000313" key="2">
    <source>
        <dbReference type="EMBL" id="KAF6037258.1"/>
    </source>
</evidence>
<accession>A0A7J7KHY6</accession>
<name>A0A7J7KHY6_BUGNE</name>
<feature type="transmembrane region" description="Helical" evidence="1">
    <location>
        <begin position="21"/>
        <end position="45"/>
    </location>
</feature>
<organism evidence="2 3">
    <name type="scientific">Bugula neritina</name>
    <name type="common">Brown bryozoan</name>
    <name type="synonym">Sertularia neritina</name>
    <dbReference type="NCBI Taxonomy" id="10212"/>
    <lineage>
        <taxon>Eukaryota</taxon>
        <taxon>Metazoa</taxon>
        <taxon>Spiralia</taxon>
        <taxon>Lophotrochozoa</taxon>
        <taxon>Bryozoa</taxon>
        <taxon>Gymnolaemata</taxon>
        <taxon>Cheilostomatida</taxon>
        <taxon>Flustrina</taxon>
        <taxon>Buguloidea</taxon>
        <taxon>Bugulidae</taxon>
        <taxon>Bugula</taxon>
    </lineage>
</organism>
<proteinExistence type="predicted"/>
<reference evidence="2" key="1">
    <citation type="submission" date="2020-06" db="EMBL/GenBank/DDBJ databases">
        <title>Draft genome of Bugula neritina, a colonial animal packing powerful symbionts and potential medicines.</title>
        <authorList>
            <person name="Rayko M."/>
        </authorList>
    </citation>
    <scope>NUCLEOTIDE SEQUENCE [LARGE SCALE GENOMIC DNA]</scope>
    <source>
        <strain evidence="2">Kwan_BN1</strain>
    </source>
</reference>
<sequence length="132" mass="14462">MEKTELAIAHSNKATLKAYGYGSALIGLVVVGLVISNMIMFGYMFKQFDQGHLALEAQIDHQGLKDQLDQRVQLDQQALRSLMVALEVGETLDPKGLKETLDLQVNLAKWALLVLLGSPGGIKVKVKDRSSK</sequence>
<comment type="caution">
    <text evidence="2">The sequence shown here is derived from an EMBL/GenBank/DDBJ whole genome shotgun (WGS) entry which is preliminary data.</text>
</comment>
<dbReference type="AlphaFoldDB" id="A0A7J7KHY6"/>
<dbReference type="EMBL" id="VXIV02000597">
    <property type="protein sequence ID" value="KAF6037258.1"/>
    <property type="molecule type" value="Genomic_DNA"/>
</dbReference>
<gene>
    <name evidence="2" type="ORF">EB796_004448</name>
</gene>
<keyword evidence="3" id="KW-1185">Reference proteome</keyword>
<keyword evidence="1" id="KW-0472">Membrane</keyword>
<keyword evidence="1" id="KW-0812">Transmembrane</keyword>
<evidence type="ECO:0000256" key="1">
    <source>
        <dbReference type="SAM" id="Phobius"/>
    </source>
</evidence>